<dbReference type="EMBL" id="MRCU01000004">
    <property type="protein sequence ID" value="RKK19381.1"/>
    <property type="molecule type" value="Genomic_DNA"/>
</dbReference>
<proteinExistence type="predicted"/>
<accession>A0A3L6NMH6</accession>
<name>A0A3L6NMH6_FUSOX</name>
<reference evidence="1" key="1">
    <citation type="journal article" date="2018" name="Sci. Rep.">
        <title>Characterisation of pathogen-specific regions and novel effector candidates in Fusarium oxysporum f. sp. cepae.</title>
        <authorList>
            <person name="Armitage A.D."/>
            <person name="Taylor A."/>
            <person name="Sobczyk M.K."/>
            <person name="Baxter L."/>
            <person name="Greenfield B.P."/>
            <person name="Bates H.J."/>
            <person name="Wilson F."/>
            <person name="Jackson A.C."/>
            <person name="Ott S."/>
            <person name="Harrison R.J."/>
            <person name="Clarkson J.P."/>
        </authorList>
    </citation>
    <scope>NUCLEOTIDE SEQUENCE [LARGE SCALE GENOMIC DNA]</scope>
    <source>
        <strain evidence="1">FoC_Fus2</strain>
    </source>
</reference>
<comment type="caution">
    <text evidence="1">The sequence shown here is derived from an EMBL/GenBank/DDBJ whole genome shotgun (WGS) entry which is preliminary data.</text>
</comment>
<evidence type="ECO:0000313" key="1">
    <source>
        <dbReference type="EMBL" id="RKK19381.1"/>
    </source>
</evidence>
<dbReference type="AlphaFoldDB" id="A0A3L6NMH6"/>
<dbReference type="Proteomes" id="UP000270866">
    <property type="component" value="Chromosome 7"/>
</dbReference>
<protein>
    <submittedName>
        <fullName evidence="1">Uncharacterized protein</fullName>
    </submittedName>
</protein>
<gene>
    <name evidence="1" type="ORF">BFJ65_g6103</name>
</gene>
<sequence>MPHQQGNEYKSQNTADLGIGELEEGIKDMEQELAMHIAIAEFLYAGVWEDAVAILELIRAGHSVETVYHAVCQLPGKVSNRK</sequence>
<organism evidence="1">
    <name type="scientific">Fusarium oxysporum f. sp. cepae</name>
    <dbReference type="NCBI Taxonomy" id="396571"/>
    <lineage>
        <taxon>Eukaryota</taxon>
        <taxon>Fungi</taxon>
        <taxon>Dikarya</taxon>
        <taxon>Ascomycota</taxon>
        <taxon>Pezizomycotina</taxon>
        <taxon>Sordariomycetes</taxon>
        <taxon>Hypocreomycetidae</taxon>
        <taxon>Hypocreales</taxon>
        <taxon>Nectriaceae</taxon>
        <taxon>Fusarium</taxon>
        <taxon>Fusarium oxysporum species complex</taxon>
    </lineage>
</organism>